<dbReference type="Gene3D" id="1.20.1250.20">
    <property type="entry name" value="MFS general substrate transporter like domains"/>
    <property type="match status" value="2"/>
</dbReference>
<dbReference type="SMR" id="A2EFT1"/>
<dbReference type="InterPro" id="IPR005828">
    <property type="entry name" value="MFS_sugar_transport-like"/>
</dbReference>
<proteinExistence type="predicted"/>
<keyword evidence="3 6" id="KW-1133">Transmembrane helix</keyword>
<evidence type="ECO:0000256" key="6">
    <source>
        <dbReference type="SAM" id="Phobius"/>
    </source>
</evidence>
<evidence type="ECO:0000256" key="3">
    <source>
        <dbReference type="ARBA" id="ARBA00022989"/>
    </source>
</evidence>
<dbReference type="PANTHER" id="PTHR48021:SF1">
    <property type="entry name" value="GH07001P-RELATED"/>
    <property type="match status" value="1"/>
</dbReference>
<organism evidence="7 8">
    <name type="scientific">Trichomonas vaginalis (strain ATCC PRA-98 / G3)</name>
    <dbReference type="NCBI Taxonomy" id="412133"/>
    <lineage>
        <taxon>Eukaryota</taxon>
        <taxon>Metamonada</taxon>
        <taxon>Parabasalia</taxon>
        <taxon>Trichomonadida</taxon>
        <taxon>Trichomonadidae</taxon>
        <taxon>Trichomonas</taxon>
    </lineage>
</organism>
<evidence type="ECO:0000313" key="8">
    <source>
        <dbReference type="Proteomes" id="UP000001542"/>
    </source>
</evidence>
<reference evidence="7" key="2">
    <citation type="journal article" date="2007" name="Science">
        <title>Draft genome sequence of the sexually transmitted pathogen Trichomonas vaginalis.</title>
        <authorList>
            <person name="Carlton J.M."/>
            <person name="Hirt R.P."/>
            <person name="Silva J.C."/>
            <person name="Delcher A.L."/>
            <person name="Schatz M."/>
            <person name="Zhao Q."/>
            <person name="Wortman J.R."/>
            <person name="Bidwell S.L."/>
            <person name="Alsmark U.C.M."/>
            <person name="Besteiro S."/>
            <person name="Sicheritz-Ponten T."/>
            <person name="Noel C.J."/>
            <person name="Dacks J.B."/>
            <person name="Foster P.G."/>
            <person name="Simillion C."/>
            <person name="Van de Peer Y."/>
            <person name="Miranda-Saavedra D."/>
            <person name="Barton G.J."/>
            <person name="Westrop G.D."/>
            <person name="Mueller S."/>
            <person name="Dessi D."/>
            <person name="Fiori P.L."/>
            <person name="Ren Q."/>
            <person name="Paulsen I."/>
            <person name="Zhang H."/>
            <person name="Bastida-Corcuera F.D."/>
            <person name="Simoes-Barbosa A."/>
            <person name="Brown M.T."/>
            <person name="Hayes R.D."/>
            <person name="Mukherjee M."/>
            <person name="Okumura C.Y."/>
            <person name="Schneider R."/>
            <person name="Smith A.J."/>
            <person name="Vanacova S."/>
            <person name="Villalvazo M."/>
            <person name="Haas B.J."/>
            <person name="Pertea M."/>
            <person name="Feldblyum T.V."/>
            <person name="Utterback T.R."/>
            <person name="Shu C.L."/>
            <person name="Osoegawa K."/>
            <person name="de Jong P.J."/>
            <person name="Hrdy I."/>
            <person name="Horvathova L."/>
            <person name="Zubacova Z."/>
            <person name="Dolezal P."/>
            <person name="Malik S.B."/>
            <person name="Logsdon J.M. Jr."/>
            <person name="Henze K."/>
            <person name="Gupta A."/>
            <person name="Wang C.C."/>
            <person name="Dunne R.L."/>
            <person name="Upcroft J.A."/>
            <person name="Upcroft P."/>
            <person name="White O."/>
            <person name="Salzberg S.L."/>
            <person name="Tang P."/>
            <person name="Chiu C.-H."/>
            <person name="Lee Y.-S."/>
            <person name="Embley T.M."/>
            <person name="Coombs G.H."/>
            <person name="Mottram J.C."/>
            <person name="Tachezy J."/>
            <person name="Fraser-Liggett C.M."/>
            <person name="Johnson P.J."/>
        </authorList>
    </citation>
    <scope>NUCLEOTIDE SEQUENCE [LARGE SCALE GENOMIC DNA]</scope>
    <source>
        <strain evidence="7">G3</strain>
    </source>
</reference>
<feature type="transmembrane region" description="Helical" evidence="6">
    <location>
        <begin position="143"/>
        <end position="161"/>
    </location>
</feature>
<dbReference type="GO" id="GO:0022857">
    <property type="term" value="F:transmembrane transporter activity"/>
    <property type="evidence" value="ECO:0000318"/>
    <property type="project" value="GO_Central"/>
</dbReference>
<feature type="transmembrane region" description="Helical" evidence="6">
    <location>
        <begin position="64"/>
        <end position="83"/>
    </location>
</feature>
<dbReference type="GO" id="GO:0016020">
    <property type="term" value="C:membrane"/>
    <property type="evidence" value="ECO:0000318"/>
    <property type="project" value="GO_Central"/>
</dbReference>
<dbReference type="EMBL" id="DS113377">
    <property type="protein sequence ID" value="EAY08482.1"/>
    <property type="molecule type" value="Genomic_DNA"/>
</dbReference>
<feature type="transmembrane region" description="Helical" evidence="6">
    <location>
        <begin position="231"/>
        <end position="251"/>
    </location>
</feature>
<dbReference type="GO" id="GO:0055085">
    <property type="term" value="P:transmembrane transport"/>
    <property type="evidence" value="ECO:0000318"/>
    <property type="project" value="GO_Central"/>
</dbReference>
<dbReference type="Pfam" id="PF00083">
    <property type="entry name" value="Sugar_tr"/>
    <property type="match status" value="2"/>
</dbReference>
<dbReference type="KEGG" id="tva:4766381"/>
<dbReference type="VEuPathDB" id="TrichDB:TVAG_145620"/>
<keyword evidence="2 6" id="KW-0812">Transmembrane</keyword>
<comment type="subcellular location">
    <subcellularLocation>
        <location evidence="1">Membrane</location>
    </subcellularLocation>
</comment>
<dbReference type="eggNOG" id="KOG0254">
    <property type="taxonomic scope" value="Eukaryota"/>
</dbReference>
<evidence type="ECO:0000256" key="1">
    <source>
        <dbReference type="ARBA" id="ARBA00004370"/>
    </source>
</evidence>
<feature type="transmembrane region" description="Helical" evidence="6">
    <location>
        <begin position="263"/>
        <end position="282"/>
    </location>
</feature>
<gene>
    <name evidence="7" type="ORF">TVAG_145620</name>
</gene>
<evidence type="ECO:0000256" key="4">
    <source>
        <dbReference type="ARBA" id="ARBA00023136"/>
    </source>
</evidence>
<name>A2EFT1_TRIV3</name>
<keyword evidence="8" id="KW-1185">Reference proteome</keyword>
<feature type="transmembrane region" description="Helical" evidence="6">
    <location>
        <begin position="192"/>
        <end position="211"/>
    </location>
</feature>
<sequence length="316" mass="35227">MLFTFRCMSCSSIGLYTTFVSPFLAEIAPDNKKYFFGFINQIANAIGFLTVTIIGAQLNNFRKVAFICSVPNIVLCIGILFIPEKPQSTQRATVCATCKYHKELFIAFLFMFFLQFSGIQPVMSNLGEILNRANLGDKGHKMGIYATATQLVTTLIFAFIVDKVGNFIMWEISAAGEMIAFVLMCCHQKLNLPTWVFLLGLFLHMLSYGMGNGPIPFARATVLLEPQFRSTAMAIIVAINWALTAGINAIWPTLQEKMSLGFAFLFFACIMVLSLIFGFIVVRNLDLRDKAVLDNESEEESKKEGKMDDVSSDDPL</sequence>
<dbReference type="InterPro" id="IPR050549">
    <property type="entry name" value="MFS_Trehalose_Transporter"/>
</dbReference>
<evidence type="ECO:0000313" key="7">
    <source>
        <dbReference type="EMBL" id="EAY08482.1"/>
    </source>
</evidence>
<feature type="region of interest" description="Disordered" evidence="5">
    <location>
        <begin position="294"/>
        <end position="316"/>
    </location>
</feature>
<dbReference type="PANTHER" id="PTHR48021">
    <property type="match status" value="1"/>
</dbReference>
<dbReference type="STRING" id="5722.A2EFT1"/>
<feature type="transmembrane region" description="Helical" evidence="6">
    <location>
        <begin position="35"/>
        <end position="57"/>
    </location>
</feature>
<dbReference type="InParanoid" id="A2EFT1"/>
<keyword evidence="4 6" id="KW-0472">Membrane</keyword>
<dbReference type="Proteomes" id="UP000001542">
    <property type="component" value="Unassembled WGS sequence"/>
</dbReference>
<dbReference type="FunFam" id="1.20.1250.20:FF:000279">
    <property type="entry name" value="Major facilitator superfamily protein"/>
    <property type="match status" value="1"/>
</dbReference>
<protein>
    <submittedName>
        <fullName evidence="7">Major facilitator superfamily protein</fullName>
    </submittedName>
</protein>
<dbReference type="RefSeq" id="XP_001320705.1">
    <property type="nucleotide sequence ID" value="XM_001320670.1"/>
</dbReference>
<dbReference type="AlphaFoldDB" id="A2EFT1"/>
<dbReference type="SUPFAM" id="SSF103473">
    <property type="entry name" value="MFS general substrate transporter"/>
    <property type="match status" value="1"/>
</dbReference>
<accession>A2EFT1</accession>
<evidence type="ECO:0000256" key="2">
    <source>
        <dbReference type="ARBA" id="ARBA00022692"/>
    </source>
</evidence>
<dbReference type="VEuPathDB" id="TrichDB:TVAGG3_0445440"/>
<feature type="transmembrane region" description="Helical" evidence="6">
    <location>
        <begin position="167"/>
        <end position="185"/>
    </location>
</feature>
<dbReference type="InterPro" id="IPR036259">
    <property type="entry name" value="MFS_trans_sf"/>
</dbReference>
<reference evidence="7" key="1">
    <citation type="submission" date="2006-10" db="EMBL/GenBank/DDBJ databases">
        <authorList>
            <person name="Amadeo P."/>
            <person name="Zhao Q."/>
            <person name="Wortman J."/>
            <person name="Fraser-Liggett C."/>
            <person name="Carlton J."/>
        </authorList>
    </citation>
    <scope>NUCLEOTIDE SEQUENCE</scope>
    <source>
        <strain evidence="7">G3</strain>
    </source>
</reference>
<feature type="transmembrane region" description="Helical" evidence="6">
    <location>
        <begin position="103"/>
        <end position="122"/>
    </location>
</feature>
<evidence type="ECO:0000256" key="5">
    <source>
        <dbReference type="SAM" id="MobiDB-lite"/>
    </source>
</evidence>
<dbReference type="OrthoDB" id="5290825at2759"/>
<feature type="compositionally biased region" description="Basic and acidic residues" evidence="5">
    <location>
        <begin position="300"/>
        <end position="309"/>
    </location>
</feature>